<dbReference type="eggNOG" id="COG3636">
    <property type="taxonomic scope" value="Bacteria"/>
</dbReference>
<proteinExistence type="predicted"/>
<name>A0A078KZL6_9GAMM</name>
<dbReference type="AlphaFoldDB" id="A0A078KZL6"/>
<sequence length="50" mass="5751">MILTKKFQNTVSERAKKDGLFRKALLKEAVNALRSNEIEVAKSLLRTYNL</sequence>
<keyword evidence="2" id="KW-1185">Reference proteome</keyword>
<dbReference type="STRING" id="1034943.BN59_01500"/>
<evidence type="ECO:0000313" key="1">
    <source>
        <dbReference type="EMBL" id="CDZ77218.1"/>
    </source>
</evidence>
<organism evidence="1 2">
    <name type="scientific">Legionella massiliensis</name>
    <dbReference type="NCBI Taxonomy" id="1034943"/>
    <lineage>
        <taxon>Bacteria</taxon>
        <taxon>Pseudomonadati</taxon>
        <taxon>Pseudomonadota</taxon>
        <taxon>Gammaproteobacteria</taxon>
        <taxon>Legionellales</taxon>
        <taxon>Legionellaceae</taxon>
        <taxon>Legionella</taxon>
    </lineage>
</organism>
<dbReference type="Proteomes" id="UP000044071">
    <property type="component" value="Unassembled WGS sequence"/>
</dbReference>
<protein>
    <submittedName>
        <fullName evidence="1">Uncharacterized protein</fullName>
    </submittedName>
</protein>
<dbReference type="EMBL" id="CCSB01000001">
    <property type="protein sequence ID" value="CDZ77218.1"/>
    <property type="molecule type" value="Genomic_DNA"/>
</dbReference>
<accession>A0A078KZL6</accession>
<gene>
    <name evidence="1" type="ORF">BN59_01500</name>
</gene>
<evidence type="ECO:0000313" key="2">
    <source>
        <dbReference type="Proteomes" id="UP000044071"/>
    </source>
</evidence>
<reference evidence="1 2" key="1">
    <citation type="submission" date="2014-06" db="EMBL/GenBank/DDBJ databases">
        <authorList>
            <person name="Urmite Genomes Urmite Genomes"/>
        </authorList>
    </citation>
    <scope>NUCLEOTIDE SEQUENCE [LARGE SCALE GENOMIC DNA]</scope>
</reference>